<evidence type="ECO:0000313" key="2">
    <source>
        <dbReference type="Proteomes" id="UP001604336"/>
    </source>
</evidence>
<sequence length="107" mass="12442">MSTGEWDGSSTFRRKWSDVGAVGSRKFGLFAREFFASVRDPLRRNVVAGKLGIQQGQPQLLTGRRNGREMKETRISIFWRKIDHCLWNTNMLANLSPPRWQLTHMYT</sequence>
<accession>A0ABD1RE11</accession>
<keyword evidence="2" id="KW-1185">Reference proteome</keyword>
<evidence type="ECO:0000313" key="1">
    <source>
        <dbReference type="EMBL" id="KAL2486038.1"/>
    </source>
</evidence>
<dbReference type="AlphaFoldDB" id="A0ABD1RE11"/>
<dbReference type="EMBL" id="JBFOLK010000009">
    <property type="protein sequence ID" value="KAL2486038.1"/>
    <property type="molecule type" value="Genomic_DNA"/>
</dbReference>
<proteinExistence type="predicted"/>
<organism evidence="1 2">
    <name type="scientific">Abeliophyllum distichum</name>
    <dbReference type="NCBI Taxonomy" id="126358"/>
    <lineage>
        <taxon>Eukaryota</taxon>
        <taxon>Viridiplantae</taxon>
        <taxon>Streptophyta</taxon>
        <taxon>Embryophyta</taxon>
        <taxon>Tracheophyta</taxon>
        <taxon>Spermatophyta</taxon>
        <taxon>Magnoliopsida</taxon>
        <taxon>eudicotyledons</taxon>
        <taxon>Gunneridae</taxon>
        <taxon>Pentapetalae</taxon>
        <taxon>asterids</taxon>
        <taxon>lamiids</taxon>
        <taxon>Lamiales</taxon>
        <taxon>Oleaceae</taxon>
        <taxon>Forsythieae</taxon>
        <taxon>Abeliophyllum</taxon>
    </lineage>
</organism>
<gene>
    <name evidence="1" type="ORF">Adt_30794</name>
</gene>
<protein>
    <submittedName>
        <fullName evidence="1">Uncharacterized protein</fullName>
    </submittedName>
</protein>
<reference evidence="2" key="1">
    <citation type="submission" date="2024-07" db="EMBL/GenBank/DDBJ databases">
        <title>Two chromosome-level genome assemblies of Korean endemic species Abeliophyllum distichum and Forsythia ovata (Oleaceae).</title>
        <authorList>
            <person name="Jang H."/>
        </authorList>
    </citation>
    <scope>NUCLEOTIDE SEQUENCE [LARGE SCALE GENOMIC DNA]</scope>
</reference>
<comment type="caution">
    <text evidence="1">The sequence shown here is derived from an EMBL/GenBank/DDBJ whole genome shotgun (WGS) entry which is preliminary data.</text>
</comment>
<name>A0ABD1RE11_9LAMI</name>
<dbReference type="Proteomes" id="UP001604336">
    <property type="component" value="Unassembled WGS sequence"/>
</dbReference>